<name>A0A5N6NJ54_9ASTR</name>
<feature type="compositionally biased region" description="Acidic residues" evidence="1">
    <location>
        <begin position="11"/>
        <end position="27"/>
    </location>
</feature>
<sequence>MANMSSRSYEVDEDDDEDENEEDEDMEASVSYRKEHYRKRRLMSDDYKSNLLRKSLRARSHRVHVGVDSDHDY</sequence>
<dbReference type="OrthoDB" id="1916120at2759"/>
<evidence type="ECO:0000256" key="1">
    <source>
        <dbReference type="SAM" id="MobiDB-lite"/>
    </source>
</evidence>
<comment type="caution">
    <text evidence="2">The sequence shown here is derived from an EMBL/GenBank/DDBJ whole genome shotgun (WGS) entry which is preliminary data.</text>
</comment>
<feature type="region of interest" description="Disordered" evidence="1">
    <location>
        <begin position="1"/>
        <end position="34"/>
    </location>
</feature>
<proteinExistence type="predicted"/>
<reference evidence="2 3" key="1">
    <citation type="submission" date="2019-05" db="EMBL/GenBank/DDBJ databases">
        <title>Mikania micrantha, genome provides insights into the molecular mechanism of rapid growth.</title>
        <authorList>
            <person name="Liu B."/>
        </authorList>
    </citation>
    <scope>NUCLEOTIDE SEQUENCE [LARGE SCALE GENOMIC DNA]</scope>
    <source>
        <strain evidence="2">NLD-2019</strain>
        <tissue evidence="2">Leaf</tissue>
    </source>
</reference>
<accession>A0A5N6NJ54</accession>
<evidence type="ECO:0000313" key="2">
    <source>
        <dbReference type="EMBL" id="KAD4888520.1"/>
    </source>
</evidence>
<protein>
    <submittedName>
        <fullName evidence="2">Uncharacterized protein</fullName>
    </submittedName>
</protein>
<gene>
    <name evidence="2" type="ORF">E3N88_20593</name>
</gene>
<dbReference type="EMBL" id="SZYD01000011">
    <property type="protein sequence ID" value="KAD4888520.1"/>
    <property type="molecule type" value="Genomic_DNA"/>
</dbReference>
<dbReference type="AlphaFoldDB" id="A0A5N6NJ54"/>
<evidence type="ECO:0000313" key="3">
    <source>
        <dbReference type="Proteomes" id="UP000326396"/>
    </source>
</evidence>
<keyword evidence="3" id="KW-1185">Reference proteome</keyword>
<organism evidence="2 3">
    <name type="scientific">Mikania micrantha</name>
    <name type="common">bitter vine</name>
    <dbReference type="NCBI Taxonomy" id="192012"/>
    <lineage>
        <taxon>Eukaryota</taxon>
        <taxon>Viridiplantae</taxon>
        <taxon>Streptophyta</taxon>
        <taxon>Embryophyta</taxon>
        <taxon>Tracheophyta</taxon>
        <taxon>Spermatophyta</taxon>
        <taxon>Magnoliopsida</taxon>
        <taxon>eudicotyledons</taxon>
        <taxon>Gunneridae</taxon>
        <taxon>Pentapetalae</taxon>
        <taxon>asterids</taxon>
        <taxon>campanulids</taxon>
        <taxon>Asterales</taxon>
        <taxon>Asteraceae</taxon>
        <taxon>Asteroideae</taxon>
        <taxon>Heliantheae alliance</taxon>
        <taxon>Eupatorieae</taxon>
        <taxon>Mikania</taxon>
    </lineage>
</organism>
<dbReference type="Proteomes" id="UP000326396">
    <property type="component" value="Linkage Group LG19"/>
</dbReference>